<dbReference type="EMBL" id="NKQK01000017">
    <property type="protein sequence ID" value="PSS06207.1"/>
    <property type="molecule type" value="Genomic_DNA"/>
</dbReference>
<feature type="region of interest" description="Disordered" evidence="1">
    <location>
        <begin position="1"/>
        <end position="29"/>
    </location>
</feature>
<dbReference type="STRING" id="1590841.A0A2R6QDI1"/>
<accession>A0A2R6QDI1</accession>
<dbReference type="OrthoDB" id="1926607at2759"/>
<protein>
    <submittedName>
        <fullName evidence="2">Single-stranded DNA-binding protein</fullName>
    </submittedName>
</protein>
<reference evidence="3" key="2">
    <citation type="journal article" date="2018" name="BMC Genomics">
        <title>A manually annotated Actinidia chinensis var. chinensis (kiwifruit) genome highlights the challenges associated with draft genomes and gene prediction in plants.</title>
        <authorList>
            <person name="Pilkington S.M."/>
            <person name="Crowhurst R."/>
            <person name="Hilario E."/>
            <person name="Nardozza S."/>
            <person name="Fraser L."/>
            <person name="Peng Y."/>
            <person name="Gunaseelan K."/>
            <person name="Simpson R."/>
            <person name="Tahir J."/>
            <person name="Deroles S.C."/>
            <person name="Templeton K."/>
            <person name="Luo Z."/>
            <person name="Davy M."/>
            <person name="Cheng C."/>
            <person name="McNeilage M."/>
            <person name="Scaglione D."/>
            <person name="Liu Y."/>
            <person name="Zhang Q."/>
            <person name="Datson P."/>
            <person name="De Silva N."/>
            <person name="Gardiner S.E."/>
            <person name="Bassett H."/>
            <person name="Chagne D."/>
            <person name="McCallum J."/>
            <person name="Dzierzon H."/>
            <person name="Deng C."/>
            <person name="Wang Y.Y."/>
            <person name="Barron L."/>
            <person name="Manako K."/>
            <person name="Bowen J."/>
            <person name="Foster T.M."/>
            <person name="Erridge Z.A."/>
            <person name="Tiffin H."/>
            <person name="Waite C.N."/>
            <person name="Davies K.M."/>
            <person name="Grierson E.P."/>
            <person name="Laing W.A."/>
            <person name="Kirk R."/>
            <person name="Chen X."/>
            <person name="Wood M."/>
            <person name="Montefiori M."/>
            <person name="Brummell D.A."/>
            <person name="Schwinn K.E."/>
            <person name="Catanach A."/>
            <person name="Fullerton C."/>
            <person name="Li D."/>
            <person name="Meiyalaghan S."/>
            <person name="Nieuwenhuizen N."/>
            <person name="Read N."/>
            <person name="Prakash R."/>
            <person name="Hunter D."/>
            <person name="Zhang H."/>
            <person name="McKenzie M."/>
            <person name="Knabel M."/>
            <person name="Harris A."/>
            <person name="Allan A.C."/>
            <person name="Gleave A."/>
            <person name="Chen A."/>
            <person name="Janssen B.J."/>
            <person name="Plunkett B."/>
            <person name="Ampomah-Dwamena C."/>
            <person name="Voogd C."/>
            <person name="Leif D."/>
            <person name="Lafferty D."/>
            <person name="Souleyre E.J.F."/>
            <person name="Varkonyi-Gasic E."/>
            <person name="Gambi F."/>
            <person name="Hanley J."/>
            <person name="Yao J.L."/>
            <person name="Cheung J."/>
            <person name="David K.M."/>
            <person name="Warren B."/>
            <person name="Marsh K."/>
            <person name="Snowden K.C."/>
            <person name="Lin-Wang K."/>
            <person name="Brian L."/>
            <person name="Martinez-Sanchez M."/>
            <person name="Wang M."/>
            <person name="Ileperuma N."/>
            <person name="Macnee N."/>
            <person name="Campin R."/>
            <person name="McAtee P."/>
            <person name="Drummond R.S.M."/>
            <person name="Espley R.V."/>
            <person name="Ireland H.S."/>
            <person name="Wu R."/>
            <person name="Atkinson R.G."/>
            <person name="Karunairetnam S."/>
            <person name="Bulley S."/>
            <person name="Chunkath S."/>
            <person name="Hanley Z."/>
            <person name="Storey R."/>
            <person name="Thrimawithana A.H."/>
            <person name="Thomson S."/>
            <person name="David C."/>
            <person name="Testolin R."/>
            <person name="Huang H."/>
            <person name="Hellens R.P."/>
            <person name="Schaffer R.J."/>
        </authorList>
    </citation>
    <scope>NUCLEOTIDE SEQUENCE [LARGE SCALE GENOMIC DNA]</scope>
    <source>
        <strain evidence="3">cv. Red5</strain>
    </source>
</reference>
<feature type="region of interest" description="Disordered" evidence="1">
    <location>
        <begin position="73"/>
        <end position="106"/>
    </location>
</feature>
<comment type="caution">
    <text evidence="2">The sequence shown here is derived from an EMBL/GenBank/DDBJ whole genome shotgun (WGS) entry which is preliminary data.</text>
</comment>
<dbReference type="AlphaFoldDB" id="A0A2R6QDI1"/>
<feature type="compositionally biased region" description="Pro residues" evidence="1">
    <location>
        <begin position="85"/>
        <end position="98"/>
    </location>
</feature>
<dbReference type="PANTHER" id="PTHR36378:SF1">
    <property type="entry name" value="COTTON FIBER PROTEIN"/>
    <property type="match status" value="1"/>
</dbReference>
<dbReference type="OMA" id="FILQFYQ"/>
<dbReference type="PANTHER" id="PTHR36378">
    <property type="entry name" value="COTTON FIBER PROTEIN"/>
    <property type="match status" value="1"/>
</dbReference>
<gene>
    <name evidence="2" type="ORF">CEY00_Acc19669</name>
</gene>
<keyword evidence="2" id="KW-0238">DNA-binding</keyword>
<feature type="compositionally biased region" description="Acidic residues" evidence="1">
    <location>
        <begin position="160"/>
        <end position="171"/>
    </location>
</feature>
<name>A0A2R6QDI1_ACTCC</name>
<proteinExistence type="predicted"/>
<evidence type="ECO:0000256" key="1">
    <source>
        <dbReference type="SAM" id="MobiDB-lite"/>
    </source>
</evidence>
<dbReference type="InterPro" id="IPR008480">
    <property type="entry name" value="DUF761_pln"/>
</dbReference>
<reference evidence="2 3" key="1">
    <citation type="submission" date="2017-07" db="EMBL/GenBank/DDBJ databases">
        <title>An improved, manually edited Actinidia chinensis var. chinensis (kiwifruit) genome highlights the challenges associated with draft genomes and gene prediction in plants.</title>
        <authorList>
            <person name="Pilkington S."/>
            <person name="Crowhurst R."/>
            <person name="Hilario E."/>
            <person name="Nardozza S."/>
            <person name="Fraser L."/>
            <person name="Peng Y."/>
            <person name="Gunaseelan K."/>
            <person name="Simpson R."/>
            <person name="Tahir J."/>
            <person name="Deroles S."/>
            <person name="Templeton K."/>
            <person name="Luo Z."/>
            <person name="Davy M."/>
            <person name="Cheng C."/>
            <person name="Mcneilage M."/>
            <person name="Scaglione D."/>
            <person name="Liu Y."/>
            <person name="Zhang Q."/>
            <person name="Datson P."/>
            <person name="De Silva N."/>
            <person name="Gardiner S."/>
            <person name="Bassett H."/>
            <person name="Chagne D."/>
            <person name="Mccallum J."/>
            <person name="Dzierzon H."/>
            <person name="Deng C."/>
            <person name="Wang Y.-Y."/>
            <person name="Barron N."/>
            <person name="Manako K."/>
            <person name="Bowen J."/>
            <person name="Foster T."/>
            <person name="Erridge Z."/>
            <person name="Tiffin H."/>
            <person name="Waite C."/>
            <person name="Davies K."/>
            <person name="Grierson E."/>
            <person name="Laing W."/>
            <person name="Kirk R."/>
            <person name="Chen X."/>
            <person name="Wood M."/>
            <person name="Montefiori M."/>
            <person name="Brummell D."/>
            <person name="Schwinn K."/>
            <person name="Catanach A."/>
            <person name="Fullerton C."/>
            <person name="Li D."/>
            <person name="Meiyalaghan S."/>
            <person name="Nieuwenhuizen N."/>
            <person name="Read N."/>
            <person name="Prakash R."/>
            <person name="Hunter D."/>
            <person name="Zhang H."/>
            <person name="Mckenzie M."/>
            <person name="Knabel M."/>
            <person name="Harris A."/>
            <person name="Allan A."/>
            <person name="Chen A."/>
            <person name="Janssen B."/>
            <person name="Plunkett B."/>
            <person name="Dwamena C."/>
            <person name="Voogd C."/>
            <person name="Leif D."/>
            <person name="Lafferty D."/>
            <person name="Souleyre E."/>
            <person name="Varkonyi-Gasic E."/>
            <person name="Gambi F."/>
            <person name="Hanley J."/>
            <person name="Yao J.-L."/>
            <person name="Cheung J."/>
            <person name="David K."/>
            <person name="Warren B."/>
            <person name="Marsh K."/>
            <person name="Snowden K."/>
            <person name="Lin-Wang K."/>
            <person name="Brian L."/>
            <person name="Martinez-Sanchez M."/>
            <person name="Wang M."/>
            <person name="Ileperuma N."/>
            <person name="Macnee N."/>
            <person name="Campin R."/>
            <person name="Mcatee P."/>
            <person name="Drummond R."/>
            <person name="Espley R."/>
            <person name="Ireland H."/>
            <person name="Wu R."/>
            <person name="Atkinson R."/>
            <person name="Karunairetnam S."/>
            <person name="Bulley S."/>
            <person name="Chunkath S."/>
            <person name="Hanley Z."/>
            <person name="Storey R."/>
            <person name="Thrimawithana A."/>
            <person name="Thomson S."/>
            <person name="David C."/>
            <person name="Testolin R."/>
        </authorList>
    </citation>
    <scope>NUCLEOTIDE SEQUENCE [LARGE SCALE GENOMIC DNA]</scope>
    <source>
        <strain evidence="3">cv. Red5</strain>
        <tissue evidence="2">Young leaf</tissue>
    </source>
</reference>
<dbReference type="InParanoid" id="A0A2R6QDI1"/>
<dbReference type="GO" id="GO:0003677">
    <property type="term" value="F:DNA binding"/>
    <property type="evidence" value="ECO:0007669"/>
    <property type="project" value="UniProtKB-KW"/>
</dbReference>
<dbReference type="Proteomes" id="UP000241394">
    <property type="component" value="Chromosome LG17"/>
</dbReference>
<evidence type="ECO:0000313" key="2">
    <source>
        <dbReference type="EMBL" id="PSS06207.1"/>
    </source>
</evidence>
<evidence type="ECO:0000313" key="3">
    <source>
        <dbReference type="Proteomes" id="UP000241394"/>
    </source>
</evidence>
<dbReference type="Pfam" id="PF05553">
    <property type="entry name" value="DUF761"/>
    <property type="match status" value="1"/>
</dbReference>
<sequence>MEDKSIAITTTGNGKNKPPLNGERNKKKKGAFTLLKAAMLMVRHRPGGKTKPTVPVEVAASKGMLKKLIGSMRPLHLPDNNHSPRPLPPAVAQPPSPPLTIDTSDNGGFVTMSTLLTLSQDRSLASSSSSEYGSATNLQELDKTPDSRYASAENLLDLNGETDDEDNDDDDYKGTDDTAGDEMIDMKAEEFIAHFYKQMKMQHLESVQRHNSMMMTEREMI</sequence>
<feature type="region of interest" description="Disordered" evidence="1">
    <location>
        <begin position="126"/>
        <end position="181"/>
    </location>
</feature>
<dbReference type="Gramene" id="PSS06207">
    <property type="protein sequence ID" value="PSS06207"/>
    <property type="gene ID" value="CEY00_Acc19669"/>
</dbReference>
<organism evidence="2 3">
    <name type="scientific">Actinidia chinensis var. chinensis</name>
    <name type="common">Chinese soft-hair kiwi</name>
    <dbReference type="NCBI Taxonomy" id="1590841"/>
    <lineage>
        <taxon>Eukaryota</taxon>
        <taxon>Viridiplantae</taxon>
        <taxon>Streptophyta</taxon>
        <taxon>Embryophyta</taxon>
        <taxon>Tracheophyta</taxon>
        <taxon>Spermatophyta</taxon>
        <taxon>Magnoliopsida</taxon>
        <taxon>eudicotyledons</taxon>
        <taxon>Gunneridae</taxon>
        <taxon>Pentapetalae</taxon>
        <taxon>asterids</taxon>
        <taxon>Ericales</taxon>
        <taxon>Actinidiaceae</taxon>
        <taxon>Actinidia</taxon>
    </lineage>
</organism>
<keyword evidence="3" id="KW-1185">Reference proteome</keyword>